<comment type="subcellular location">
    <subcellularLocation>
        <location evidence="1">Cell membrane</location>
        <topology evidence="1">Multi-pass membrane protein</topology>
    </subcellularLocation>
</comment>
<evidence type="ECO:0000256" key="2">
    <source>
        <dbReference type="ARBA" id="ARBA00022448"/>
    </source>
</evidence>
<accession>A0A0R1ZWQ9</accession>
<dbReference type="InterPro" id="IPR036259">
    <property type="entry name" value="MFS_trans_sf"/>
</dbReference>
<dbReference type="STRING" id="1291052.FC18_GL000210"/>
<keyword evidence="4 7" id="KW-0812">Transmembrane</keyword>
<feature type="transmembrane region" description="Helical" evidence="7">
    <location>
        <begin position="362"/>
        <end position="382"/>
    </location>
</feature>
<feature type="transmembrane region" description="Helical" evidence="7">
    <location>
        <begin position="12"/>
        <end position="32"/>
    </location>
</feature>
<dbReference type="PROSITE" id="PS50850">
    <property type="entry name" value="MFS"/>
    <property type="match status" value="1"/>
</dbReference>
<protein>
    <submittedName>
        <fullName evidence="9">Mfs superfamily transporter</fullName>
    </submittedName>
</protein>
<organism evidence="9 10">
    <name type="scientific">Lacticaseibacillus sharpeae JCM 1186 = DSM 20505</name>
    <dbReference type="NCBI Taxonomy" id="1291052"/>
    <lineage>
        <taxon>Bacteria</taxon>
        <taxon>Bacillati</taxon>
        <taxon>Bacillota</taxon>
        <taxon>Bacilli</taxon>
        <taxon>Lactobacillales</taxon>
        <taxon>Lactobacillaceae</taxon>
        <taxon>Lacticaseibacillus</taxon>
    </lineage>
</organism>
<dbReference type="GO" id="GO:0005886">
    <property type="term" value="C:plasma membrane"/>
    <property type="evidence" value="ECO:0007669"/>
    <property type="project" value="UniProtKB-SubCell"/>
</dbReference>
<feature type="transmembrane region" description="Helical" evidence="7">
    <location>
        <begin position="134"/>
        <end position="157"/>
    </location>
</feature>
<dbReference type="InterPro" id="IPR011701">
    <property type="entry name" value="MFS"/>
</dbReference>
<evidence type="ECO:0000259" key="8">
    <source>
        <dbReference type="PROSITE" id="PS50850"/>
    </source>
</evidence>
<feature type="transmembrane region" description="Helical" evidence="7">
    <location>
        <begin position="245"/>
        <end position="264"/>
    </location>
</feature>
<dbReference type="OrthoDB" id="3268460at2"/>
<feature type="transmembrane region" description="Helical" evidence="7">
    <location>
        <begin position="163"/>
        <end position="183"/>
    </location>
</feature>
<keyword evidence="10" id="KW-1185">Reference proteome</keyword>
<sequence>MQNKQQKQIKLSWLFLGYLITNTGSSFIWPLTTIYMHETLGESLTTAGIVLFFNSMFMVIGSAVGGRLFDKWREDATILIGITMMTVATAALIFWHGWPAFPILLVVSGFGSGMVVTCVNGFATRIRTKRASYIFNVMYFISNLGLVFGTLGVGIFLPMGIQYIFTIAFFMYLLFLIIAFFEYRGKNRVRTAGQAKMVKDKMHISAPVFTVLLTLVIIWIFYEQWQSNISAFMLDEGLKVRDYSFLWTVNAILIVAFQPVLTMFDDWLNDHLHGRLYVGFGLLGGSFLILPFAHQYWVFVVTMAVLTIGEITALPAVSTFVDLTAPESQKGRFQGLVQACASAGRALGPLIGALVIERTSYRFMFIAATVVIMASVLLFAFSNELSKLKARRQN</sequence>
<dbReference type="Gene3D" id="1.20.1250.20">
    <property type="entry name" value="MFS general substrate transporter like domains"/>
    <property type="match status" value="2"/>
</dbReference>
<dbReference type="CDD" id="cd17329">
    <property type="entry name" value="MFS_MdtH_MDR_like"/>
    <property type="match status" value="1"/>
</dbReference>
<dbReference type="Pfam" id="PF07690">
    <property type="entry name" value="MFS_1"/>
    <property type="match status" value="1"/>
</dbReference>
<feature type="transmembrane region" description="Helical" evidence="7">
    <location>
        <begin position="76"/>
        <end position="95"/>
    </location>
</feature>
<keyword evidence="2" id="KW-0813">Transport</keyword>
<dbReference type="AlphaFoldDB" id="A0A0R1ZWQ9"/>
<evidence type="ECO:0000313" key="9">
    <source>
        <dbReference type="EMBL" id="KRM56230.1"/>
    </source>
</evidence>
<dbReference type="GO" id="GO:0022857">
    <property type="term" value="F:transmembrane transporter activity"/>
    <property type="evidence" value="ECO:0007669"/>
    <property type="project" value="InterPro"/>
</dbReference>
<keyword evidence="5 7" id="KW-1133">Transmembrane helix</keyword>
<feature type="transmembrane region" description="Helical" evidence="7">
    <location>
        <begin position="101"/>
        <end position="122"/>
    </location>
</feature>
<evidence type="ECO:0000256" key="6">
    <source>
        <dbReference type="ARBA" id="ARBA00023136"/>
    </source>
</evidence>
<evidence type="ECO:0000256" key="5">
    <source>
        <dbReference type="ARBA" id="ARBA00022989"/>
    </source>
</evidence>
<dbReference type="Proteomes" id="UP000051679">
    <property type="component" value="Unassembled WGS sequence"/>
</dbReference>
<evidence type="ECO:0000256" key="1">
    <source>
        <dbReference type="ARBA" id="ARBA00004651"/>
    </source>
</evidence>
<dbReference type="PANTHER" id="PTHR23517:SF10">
    <property type="entry name" value="MAJOR FACILITATOR SUPERFAMILY (MFS) PROFILE DOMAIN-CONTAINING PROTEIN"/>
    <property type="match status" value="1"/>
</dbReference>
<dbReference type="SUPFAM" id="SSF103473">
    <property type="entry name" value="MFS general substrate transporter"/>
    <property type="match status" value="1"/>
</dbReference>
<comment type="caution">
    <text evidence="9">The sequence shown here is derived from an EMBL/GenBank/DDBJ whole genome shotgun (WGS) entry which is preliminary data.</text>
</comment>
<gene>
    <name evidence="9" type="ORF">FC18_GL000210</name>
</gene>
<dbReference type="InterPro" id="IPR020846">
    <property type="entry name" value="MFS_dom"/>
</dbReference>
<reference evidence="9 10" key="1">
    <citation type="journal article" date="2015" name="Genome Announc.">
        <title>Expanding the biotechnology potential of lactobacilli through comparative genomics of 213 strains and associated genera.</title>
        <authorList>
            <person name="Sun Z."/>
            <person name="Harris H.M."/>
            <person name="McCann A."/>
            <person name="Guo C."/>
            <person name="Argimon S."/>
            <person name="Zhang W."/>
            <person name="Yang X."/>
            <person name="Jeffery I.B."/>
            <person name="Cooney J.C."/>
            <person name="Kagawa T.F."/>
            <person name="Liu W."/>
            <person name="Song Y."/>
            <person name="Salvetti E."/>
            <person name="Wrobel A."/>
            <person name="Rasinkangas P."/>
            <person name="Parkhill J."/>
            <person name="Rea M.C."/>
            <person name="O'Sullivan O."/>
            <person name="Ritari J."/>
            <person name="Douillard F.P."/>
            <person name="Paul Ross R."/>
            <person name="Yang R."/>
            <person name="Briner A.E."/>
            <person name="Felis G.E."/>
            <person name="de Vos W.M."/>
            <person name="Barrangou R."/>
            <person name="Klaenhammer T.R."/>
            <person name="Caufield P.W."/>
            <person name="Cui Y."/>
            <person name="Zhang H."/>
            <person name="O'Toole P.W."/>
        </authorList>
    </citation>
    <scope>NUCLEOTIDE SEQUENCE [LARGE SCALE GENOMIC DNA]</scope>
    <source>
        <strain evidence="9 10">DSM 20505</strain>
    </source>
</reference>
<evidence type="ECO:0000256" key="7">
    <source>
        <dbReference type="SAM" id="Phobius"/>
    </source>
</evidence>
<keyword evidence="3" id="KW-1003">Cell membrane</keyword>
<evidence type="ECO:0000256" key="4">
    <source>
        <dbReference type="ARBA" id="ARBA00022692"/>
    </source>
</evidence>
<feature type="transmembrane region" description="Helical" evidence="7">
    <location>
        <begin position="204"/>
        <end position="225"/>
    </location>
</feature>
<evidence type="ECO:0000313" key="10">
    <source>
        <dbReference type="Proteomes" id="UP000051679"/>
    </source>
</evidence>
<name>A0A0R1ZWQ9_9LACO</name>
<keyword evidence="6 7" id="KW-0472">Membrane</keyword>
<evidence type="ECO:0000256" key="3">
    <source>
        <dbReference type="ARBA" id="ARBA00022475"/>
    </source>
</evidence>
<feature type="transmembrane region" description="Helical" evidence="7">
    <location>
        <begin position="44"/>
        <end position="64"/>
    </location>
</feature>
<feature type="domain" description="Major facilitator superfamily (MFS) profile" evidence="8">
    <location>
        <begin position="10"/>
        <end position="386"/>
    </location>
</feature>
<dbReference type="EMBL" id="AYYO01000008">
    <property type="protein sequence ID" value="KRM56230.1"/>
    <property type="molecule type" value="Genomic_DNA"/>
</dbReference>
<dbReference type="InterPro" id="IPR050171">
    <property type="entry name" value="MFS_Transporters"/>
</dbReference>
<dbReference type="PANTHER" id="PTHR23517">
    <property type="entry name" value="RESISTANCE PROTEIN MDTM, PUTATIVE-RELATED-RELATED"/>
    <property type="match status" value="1"/>
</dbReference>
<dbReference type="RefSeq" id="WP_056975376.1">
    <property type="nucleotide sequence ID" value="NZ_AYYO01000008.1"/>
</dbReference>
<proteinExistence type="predicted"/>
<feature type="transmembrane region" description="Helical" evidence="7">
    <location>
        <begin position="276"/>
        <end position="293"/>
    </location>
</feature>
<dbReference type="PATRIC" id="fig|1291052.5.peg.218"/>